<dbReference type="Proteomes" id="UP000297083">
    <property type="component" value="Segment"/>
</dbReference>
<accession>A0A4D6DW88</accession>
<name>A0A4D6DW88_9CAUD</name>
<dbReference type="EMBL" id="MK673511">
    <property type="protein sequence ID" value="QBZ70552.1"/>
    <property type="molecule type" value="Genomic_DNA"/>
</dbReference>
<dbReference type="KEGG" id="vg:55013250"/>
<dbReference type="Pfam" id="PF23791">
    <property type="entry name" value="DUF7173"/>
    <property type="match status" value="1"/>
</dbReference>
<evidence type="ECO:0000313" key="2">
    <source>
        <dbReference type="Proteomes" id="UP000297083"/>
    </source>
</evidence>
<evidence type="ECO:0000313" key="1">
    <source>
        <dbReference type="EMBL" id="QBZ70552.1"/>
    </source>
</evidence>
<keyword evidence="2" id="KW-1185">Reference proteome</keyword>
<dbReference type="RefSeq" id="YP_009821764.1">
    <property type="nucleotide sequence ID" value="NC_048179.1"/>
</dbReference>
<dbReference type="InterPro" id="IPR055597">
    <property type="entry name" value="DUF7173"/>
</dbReference>
<proteinExistence type="predicted"/>
<sequence>MTKLTPEAMEQLTTEQLLDNLSNLNKWMAKAKEDQELLRRTIKSRLERDMIISKGKEGTQTTDFSLHGVPGKLKVEQKINRSLEQKLVPEVMKKLPKVVAAKLFKAKYDMSITAYRNLTPEQLAIVDPIVKVSPGIPTVTFTAAETDDAE</sequence>
<dbReference type="GeneID" id="55013250"/>
<organism evidence="1 2">
    <name type="scientific">Salmonella phage ZCSE2</name>
    <dbReference type="NCBI Taxonomy" id="2562175"/>
    <lineage>
        <taxon>Viruses</taxon>
        <taxon>Duplodnaviria</taxon>
        <taxon>Heunggongvirae</taxon>
        <taxon>Uroviricota</taxon>
        <taxon>Caudoviricetes</taxon>
        <taxon>Loughboroughvirus</taxon>
        <taxon>Loughboroughvirus ZCSE2</taxon>
    </lineage>
</organism>
<protein>
    <submittedName>
        <fullName evidence="1">Uncharacterized protein</fullName>
    </submittedName>
</protein>
<reference evidence="1 2" key="1">
    <citation type="submission" date="2019-03" db="EMBL/GenBank/DDBJ databases">
        <authorList>
            <person name="Connerton I.F."/>
            <person name="El-Shibiny A."/>
            <person name="Hooton S."/>
            <person name="Mohamed A."/>
            <person name="Taha O."/>
            <person name="E-Sherif H.M."/>
            <person name="Connerton P.L."/>
        </authorList>
    </citation>
    <scope>NUCLEOTIDE SEQUENCE [LARGE SCALE GENOMIC DNA]</scope>
</reference>